<dbReference type="RefSeq" id="WP_142933133.1">
    <property type="nucleotide sequence ID" value="NZ_ML660168.1"/>
</dbReference>
<accession>A0A545U7K7</accession>
<dbReference type="Pfam" id="PF08534">
    <property type="entry name" value="Redoxin"/>
    <property type="match status" value="1"/>
</dbReference>
<feature type="chain" id="PRO_5022034969" evidence="1">
    <location>
        <begin position="18"/>
        <end position="170"/>
    </location>
</feature>
<dbReference type="InterPro" id="IPR036249">
    <property type="entry name" value="Thioredoxin-like_sf"/>
</dbReference>
<dbReference type="SUPFAM" id="SSF52833">
    <property type="entry name" value="Thioredoxin-like"/>
    <property type="match status" value="1"/>
</dbReference>
<feature type="signal peptide" evidence="1">
    <location>
        <begin position="1"/>
        <end position="17"/>
    </location>
</feature>
<dbReference type="PANTHER" id="PTHR42852">
    <property type="entry name" value="THIOL:DISULFIDE INTERCHANGE PROTEIN DSBE"/>
    <property type="match status" value="1"/>
</dbReference>
<dbReference type="OrthoDB" id="6398367at2"/>
<dbReference type="PROSITE" id="PS51257">
    <property type="entry name" value="PROKAR_LIPOPROTEIN"/>
    <property type="match status" value="1"/>
</dbReference>
<dbReference type="Proteomes" id="UP000315439">
    <property type="component" value="Unassembled WGS sequence"/>
</dbReference>
<evidence type="ECO:0000313" key="3">
    <source>
        <dbReference type="EMBL" id="TQV85456.1"/>
    </source>
</evidence>
<dbReference type="InterPro" id="IPR013740">
    <property type="entry name" value="Redoxin"/>
</dbReference>
<dbReference type="CDD" id="cd02966">
    <property type="entry name" value="TlpA_like_family"/>
    <property type="match status" value="1"/>
</dbReference>
<name>A0A545U7K7_9GAMM</name>
<dbReference type="GO" id="GO:0016491">
    <property type="term" value="F:oxidoreductase activity"/>
    <property type="evidence" value="ECO:0007669"/>
    <property type="project" value="InterPro"/>
</dbReference>
<proteinExistence type="predicted"/>
<dbReference type="InterPro" id="IPR050553">
    <property type="entry name" value="Thioredoxin_ResA/DsbE_sf"/>
</dbReference>
<protein>
    <submittedName>
        <fullName evidence="3">TlpA family protein disulfide reductase</fullName>
    </submittedName>
</protein>
<dbReference type="PANTHER" id="PTHR42852:SF13">
    <property type="entry name" value="PROTEIN DIPZ"/>
    <property type="match status" value="1"/>
</dbReference>
<evidence type="ECO:0000256" key="1">
    <source>
        <dbReference type="SAM" id="SignalP"/>
    </source>
</evidence>
<gene>
    <name evidence="3" type="ORF">FLL46_20030</name>
</gene>
<keyword evidence="1" id="KW-0732">Signal</keyword>
<dbReference type="EMBL" id="VIKS01000012">
    <property type="protein sequence ID" value="TQV85456.1"/>
    <property type="molecule type" value="Genomic_DNA"/>
</dbReference>
<comment type="caution">
    <text evidence="3">The sequence shown here is derived from an EMBL/GenBank/DDBJ whole genome shotgun (WGS) entry which is preliminary data.</text>
</comment>
<sequence length="170" mass="18985">MLTLKLFFITFSIVVLSACQTTETLTDATEKVAYEEFVVSGEKLPLDQITDVNGITVDLGNPDKRKLVVLFATWCSDSNRALKALNQSEILKDDTIEVIAIAREESIETVKAWRDEHGINVPLAADPDRSVYKKFAAAGIPRLITVAKNNQIIKMNLAEGENQLELIDWY</sequence>
<dbReference type="Gene3D" id="3.40.30.10">
    <property type="entry name" value="Glutaredoxin"/>
    <property type="match status" value="1"/>
</dbReference>
<evidence type="ECO:0000259" key="2">
    <source>
        <dbReference type="Pfam" id="PF08534"/>
    </source>
</evidence>
<evidence type="ECO:0000313" key="4">
    <source>
        <dbReference type="Proteomes" id="UP000315439"/>
    </source>
</evidence>
<reference evidence="3 4" key="1">
    <citation type="submission" date="2019-07" db="EMBL/GenBank/DDBJ databases">
        <title>Draft genome for Aliikangiella sp. M105.</title>
        <authorList>
            <person name="Wang G."/>
        </authorList>
    </citation>
    <scope>NUCLEOTIDE SEQUENCE [LARGE SCALE GENOMIC DNA]</scope>
    <source>
        <strain evidence="3 4">M105</strain>
    </source>
</reference>
<feature type="domain" description="Redoxin" evidence="2">
    <location>
        <begin position="40"/>
        <end position="160"/>
    </location>
</feature>
<keyword evidence="4" id="KW-1185">Reference proteome</keyword>
<organism evidence="3 4">
    <name type="scientific">Aliikangiella coralliicola</name>
    <dbReference type="NCBI Taxonomy" id="2592383"/>
    <lineage>
        <taxon>Bacteria</taxon>
        <taxon>Pseudomonadati</taxon>
        <taxon>Pseudomonadota</taxon>
        <taxon>Gammaproteobacteria</taxon>
        <taxon>Oceanospirillales</taxon>
        <taxon>Pleioneaceae</taxon>
        <taxon>Aliikangiella</taxon>
    </lineage>
</organism>
<dbReference type="AlphaFoldDB" id="A0A545U7K7"/>